<evidence type="ECO:0000256" key="2">
    <source>
        <dbReference type="ARBA" id="ARBA00022679"/>
    </source>
</evidence>
<comment type="similarity">
    <text evidence="1 4">Belongs to the antibiotic N-acetyltransferase family.</text>
</comment>
<dbReference type="EC" id="2.3.1.-" evidence="4"/>
<proteinExistence type="inferred from homology"/>
<comment type="caution">
    <text evidence="5">The sequence shown here is derived from an EMBL/GenBank/DDBJ whole genome shotgun (WGS) entry which is preliminary data.</text>
</comment>
<dbReference type="GO" id="GO:0046677">
    <property type="term" value="P:response to antibiotic"/>
    <property type="evidence" value="ECO:0007669"/>
    <property type="project" value="UniProtKB-KW"/>
</dbReference>
<sequence length="244" mass="27700">MSNPSFLVRSDIRDLLEHFSIQKGDHVCIQCSDAFCHQVVGGAQTIIEVLMDVVGSGGLLFMPTFTFSCLDPACQTIKGSVDDWKRIRENQNGYHKLLTSCDQNGELANQFLKYEGVLRTEHPVYSFAFWGFWDEKMIDQKMNYPLSFSHVLRSFARNQGVSLMFDIDPKYSVLLPAIAKTLNLGQTAIQRAQVKKGSTNKVRTFLITKASNDSVEEAMKYIHVKADKIFDRKITRLSLDEDTE</sequence>
<evidence type="ECO:0000313" key="6">
    <source>
        <dbReference type="Proteomes" id="UP000521313"/>
    </source>
</evidence>
<dbReference type="Proteomes" id="UP000521313">
    <property type="component" value="Unassembled WGS sequence"/>
</dbReference>
<keyword evidence="2 4" id="KW-0808">Transferase</keyword>
<dbReference type="InterPro" id="IPR003679">
    <property type="entry name" value="Amioglycoside_AcTrfase"/>
</dbReference>
<keyword evidence="3 4" id="KW-0012">Acyltransferase</keyword>
<organism evidence="5 6">
    <name type="scientific">Faecalicoccus acidiformans</name>
    <dbReference type="NCBI Taxonomy" id="915173"/>
    <lineage>
        <taxon>Bacteria</taxon>
        <taxon>Bacillati</taxon>
        <taxon>Bacillota</taxon>
        <taxon>Erysipelotrichia</taxon>
        <taxon>Erysipelotrichales</taxon>
        <taxon>Erysipelotrichaceae</taxon>
        <taxon>Faecalicoccus</taxon>
    </lineage>
</organism>
<reference evidence="5 6" key="1">
    <citation type="submission" date="2020-08" db="EMBL/GenBank/DDBJ databases">
        <title>Genomic Encyclopedia of Type Strains, Phase IV (KMG-IV): sequencing the most valuable type-strain genomes for metagenomic binning, comparative biology and taxonomic classification.</title>
        <authorList>
            <person name="Goeker M."/>
        </authorList>
    </citation>
    <scope>NUCLEOTIDE SEQUENCE [LARGE SCALE GENOMIC DNA]</scope>
    <source>
        <strain evidence="5 6">DSM 26963</strain>
    </source>
</reference>
<dbReference type="InterPro" id="IPR028345">
    <property type="entry name" value="Antibiotic_NAT-like"/>
</dbReference>
<dbReference type="EMBL" id="JACHHD010000009">
    <property type="protein sequence ID" value="MBB5184989.1"/>
    <property type="molecule type" value="Genomic_DNA"/>
</dbReference>
<protein>
    <recommendedName>
        <fullName evidence="4">Aminoglycoside N(3)-acetyltransferase</fullName>
        <ecNumber evidence="4">2.3.1.-</ecNumber>
    </recommendedName>
</protein>
<dbReference type="SUPFAM" id="SSF110710">
    <property type="entry name" value="TTHA0583/YokD-like"/>
    <property type="match status" value="1"/>
</dbReference>
<accession>A0A7W8FWT7</accession>
<evidence type="ECO:0000256" key="1">
    <source>
        <dbReference type="ARBA" id="ARBA00006383"/>
    </source>
</evidence>
<evidence type="ECO:0000256" key="3">
    <source>
        <dbReference type="ARBA" id="ARBA00023315"/>
    </source>
</evidence>
<dbReference type="RefSeq" id="WP_183375454.1">
    <property type="nucleotide sequence ID" value="NZ_JACHHD010000009.1"/>
</dbReference>
<evidence type="ECO:0000256" key="4">
    <source>
        <dbReference type="RuleBase" id="RU365031"/>
    </source>
</evidence>
<dbReference type="Pfam" id="PF02522">
    <property type="entry name" value="Antibiotic_NAT"/>
    <property type="match status" value="1"/>
</dbReference>
<dbReference type="GO" id="GO:0046353">
    <property type="term" value="F:aminoglycoside 3-N-acetyltransferase activity"/>
    <property type="evidence" value="ECO:0007669"/>
    <property type="project" value="UniProtKB-EC"/>
</dbReference>
<dbReference type="PANTHER" id="PTHR11104:SF0">
    <property type="entry name" value="SPBETA PROPHAGE-DERIVED AMINOGLYCOSIDE N(3')-ACETYLTRANSFERASE-LIKE PROTEIN YOKD"/>
    <property type="match status" value="1"/>
</dbReference>
<evidence type="ECO:0000313" key="5">
    <source>
        <dbReference type="EMBL" id="MBB5184989.1"/>
    </source>
</evidence>
<comment type="catalytic activity">
    <reaction evidence="4">
        <text>a 2-deoxystreptamine antibiotic + acetyl-CoA = an N(3)-acetyl-2-deoxystreptamine antibiotic + CoA + H(+)</text>
        <dbReference type="Rhea" id="RHEA:12665"/>
        <dbReference type="ChEBI" id="CHEBI:15378"/>
        <dbReference type="ChEBI" id="CHEBI:57287"/>
        <dbReference type="ChEBI" id="CHEBI:57288"/>
        <dbReference type="ChEBI" id="CHEBI:57921"/>
        <dbReference type="ChEBI" id="CHEBI:77452"/>
        <dbReference type="EC" id="2.3.1.81"/>
    </reaction>
</comment>
<name>A0A7W8FWT7_9FIRM</name>
<dbReference type="PANTHER" id="PTHR11104">
    <property type="entry name" value="AMINOGLYCOSIDE N3-ACETYLTRANSFERASE"/>
    <property type="match status" value="1"/>
</dbReference>
<keyword evidence="4" id="KW-0046">Antibiotic resistance</keyword>
<gene>
    <name evidence="5" type="ORF">HNQ43_001037</name>
</gene>
<dbReference type="AlphaFoldDB" id="A0A7W8FWT7"/>